<sequence length="89" mass="9786">MNEIKAEFGLPKTAEFRGFIVHLPDSDEFVVSIEVEPSATRRVFAATPEAAKIYDSESAAADDAARCKQDTQVAMLFGEDGQLFVVYPE</sequence>
<reference evidence="1 2" key="1">
    <citation type="journal article" date="2012" name="J. Bacteriol.">
        <title>Genome Sequence of n-Alkane-Degrading Hydrocarboniphaga effusa Strain AP103T (ATCC BAA-332T).</title>
        <authorList>
            <person name="Chang H.K."/>
            <person name="Zylstra G.J."/>
            <person name="Chae J.C."/>
        </authorList>
    </citation>
    <scope>NUCLEOTIDE SEQUENCE [LARGE SCALE GENOMIC DNA]</scope>
    <source>
        <strain evidence="1 2">AP103</strain>
    </source>
</reference>
<gene>
    <name evidence="1" type="ORF">WQQ_35700</name>
</gene>
<dbReference type="RefSeq" id="WP_007186509.1">
    <property type="nucleotide sequence ID" value="NZ_AKGD01000003.1"/>
</dbReference>
<dbReference type="AlphaFoldDB" id="I8T365"/>
<comment type="caution">
    <text evidence="1">The sequence shown here is derived from an EMBL/GenBank/DDBJ whole genome shotgun (WGS) entry which is preliminary data.</text>
</comment>
<evidence type="ECO:0000313" key="1">
    <source>
        <dbReference type="EMBL" id="EIT68375.1"/>
    </source>
</evidence>
<dbReference type="OrthoDB" id="6708108at2"/>
<name>I8T365_9GAMM</name>
<dbReference type="EMBL" id="AKGD01000003">
    <property type="protein sequence ID" value="EIT68375.1"/>
    <property type="molecule type" value="Genomic_DNA"/>
</dbReference>
<protein>
    <submittedName>
        <fullName evidence="1">Uncharacterized protein</fullName>
    </submittedName>
</protein>
<dbReference type="Proteomes" id="UP000003704">
    <property type="component" value="Unassembled WGS sequence"/>
</dbReference>
<proteinExistence type="predicted"/>
<keyword evidence="2" id="KW-1185">Reference proteome</keyword>
<accession>I8T365</accession>
<organism evidence="1 2">
    <name type="scientific">Hydrocarboniphaga effusa AP103</name>
    <dbReference type="NCBI Taxonomy" id="1172194"/>
    <lineage>
        <taxon>Bacteria</taxon>
        <taxon>Pseudomonadati</taxon>
        <taxon>Pseudomonadota</taxon>
        <taxon>Gammaproteobacteria</taxon>
        <taxon>Nevskiales</taxon>
        <taxon>Nevskiaceae</taxon>
        <taxon>Hydrocarboniphaga</taxon>
    </lineage>
</organism>
<evidence type="ECO:0000313" key="2">
    <source>
        <dbReference type="Proteomes" id="UP000003704"/>
    </source>
</evidence>